<dbReference type="PANTHER" id="PTHR24320:SF283">
    <property type="entry name" value="RETINOL DEHYDROGENASE 11"/>
    <property type="match status" value="1"/>
</dbReference>
<dbReference type="GO" id="GO:0016491">
    <property type="term" value="F:oxidoreductase activity"/>
    <property type="evidence" value="ECO:0007669"/>
    <property type="project" value="UniProtKB-KW"/>
</dbReference>
<gene>
    <name evidence="4" type="ORF">EXIGLDRAFT_668164</name>
</gene>
<sequence length="317" mass="34050">MPFSFHAETTGDEVVSAFRDRVKGRIFVVTGPSPKGIGAAGLLALAKAQPKALVLAGRTPSAFASVAQQITSIDASIHVLSVALDLSSLASVRSAAQKIVQDANIPHIDVLINNAGVMACPLERTVDGLERQFGTNHIGHFLFTSHLMPKLLKASEPRVVNVTSAGHRFADVPVLLDDPNWEKTPYNVWVGYGQSKLANILFSKELARRFPTVKAYSAHPGSVGTDLTRYLTQETLAEIFQRIAAEQYFENPAMKTVEAGCSTTLVAALTPASEMENGAYFADCQVAVPKDTVTNAATATKLWELSEKIIEQPFGSA</sequence>
<name>A0A165MS27_EXIGL</name>
<organism evidence="4 5">
    <name type="scientific">Exidia glandulosa HHB12029</name>
    <dbReference type="NCBI Taxonomy" id="1314781"/>
    <lineage>
        <taxon>Eukaryota</taxon>
        <taxon>Fungi</taxon>
        <taxon>Dikarya</taxon>
        <taxon>Basidiomycota</taxon>
        <taxon>Agaricomycotina</taxon>
        <taxon>Agaricomycetes</taxon>
        <taxon>Auriculariales</taxon>
        <taxon>Exidiaceae</taxon>
        <taxon>Exidia</taxon>
    </lineage>
</organism>
<evidence type="ECO:0000256" key="3">
    <source>
        <dbReference type="RuleBase" id="RU000363"/>
    </source>
</evidence>
<dbReference type="PRINTS" id="PR00081">
    <property type="entry name" value="GDHRDH"/>
</dbReference>
<evidence type="ECO:0000313" key="5">
    <source>
        <dbReference type="Proteomes" id="UP000077266"/>
    </source>
</evidence>
<dbReference type="AlphaFoldDB" id="A0A165MS27"/>
<protein>
    <submittedName>
        <fullName evidence="4">NAD(P)-binding protein</fullName>
    </submittedName>
</protein>
<accession>A0A165MS27</accession>
<dbReference type="Pfam" id="PF00106">
    <property type="entry name" value="adh_short"/>
    <property type="match status" value="1"/>
</dbReference>
<comment type="similarity">
    <text evidence="1 3">Belongs to the short-chain dehydrogenases/reductases (SDR) family.</text>
</comment>
<dbReference type="InterPro" id="IPR036291">
    <property type="entry name" value="NAD(P)-bd_dom_sf"/>
</dbReference>
<dbReference type="Proteomes" id="UP000077266">
    <property type="component" value="Unassembled WGS sequence"/>
</dbReference>
<dbReference type="EMBL" id="KV425907">
    <property type="protein sequence ID" value="KZV99674.1"/>
    <property type="molecule type" value="Genomic_DNA"/>
</dbReference>
<proteinExistence type="inferred from homology"/>
<keyword evidence="2" id="KW-0560">Oxidoreductase</keyword>
<dbReference type="InterPro" id="IPR002347">
    <property type="entry name" value="SDR_fam"/>
</dbReference>
<reference evidence="4 5" key="1">
    <citation type="journal article" date="2016" name="Mol. Biol. Evol.">
        <title>Comparative Genomics of Early-Diverging Mushroom-Forming Fungi Provides Insights into the Origins of Lignocellulose Decay Capabilities.</title>
        <authorList>
            <person name="Nagy L.G."/>
            <person name="Riley R."/>
            <person name="Tritt A."/>
            <person name="Adam C."/>
            <person name="Daum C."/>
            <person name="Floudas D."/>
            <person name="Sun H."/>
            <person name="Yadav J.S."/>
            <person name="Pangilinan J."/>
            <person name="Larsson K.H."/>
            <person name="Matsuura K."/>
            <person name="Barry K."/>
            <person name="Labutti K."/>
            <person name="Kuo R."/>
            <person name="Ohm R.A."/>
            <person name="Bhattacharya S.S."/>
            <person name="Shirouzu T."/>
            <person name="Yoshinaga Y."/>
            <person name="Martin F.M."/>
            <person name="Grigoriev I.V."/>
            <person name="Hibbett D.S."/>
        </authorList>
    </citation>
    <scope>NUCLEOTIDE SEQUENCE [LARGE SCALE GENOMIC DNA]</scope>
    <source>
        <strain evidence="4 5">HHB12029</strain>
    </source>
</reference>
<dbReference type="PANTHER" id="PTHR24320">
    <property type="entry name" value="RETINOL DEHYDROGENASE"/>
    <property type="match status" value="1"/>
</dbReference>
<dbReference type="PRINTS" id="PR00080">
    <property type="entry name" value="SDRFAMILY"/>
</dbReference>
<dbReference type="InParanoid" id="A0A165MS27"/>
<dbReference type="STRING" id="1314781.A0A165MS27"/>
<evidence type="ECO:0000256" key="2">
    <source>
        <dbReference type="ARBA" id="ARBA00023002"/>
    </source>
</evidence>
<evidence type="ECO:0000313" key="4">
    <source>
        <dbReference type="EMBL" id="KZV99674.1"/>
    </source>
</evidence>
<dbReference type="OrthoDB" id="191139at2759"/>
<evidence type="ECO:0000256" key="1">
    <source>
        <dbReference type="ARBA" id="ARBA00006484"/>
    </source>
</evidence>
<keyword evidence="5" id="KW-1185">Reference proteome</keyword>
<dbReference type="SUPFAM" id="SSF51735">
    <property type="entry name" value="NAD(P)-binding Rossmann-fold domains"/>
    <property type="match status" value="1"/>
</dbReference>
<dbReference type="Gene3D" id="3.40.50.720">
    <property type="entry name" value="NAD(P)-binding Rossmann-like Domain"/>
    <property type="match status" value="1"/>
</dbReference>